<dbReference type="InterPro" id="IPR049449">
    <property type="entry name" value="TesB_ACOT8-like_N"/>
</dbReference>
<dbReference type="EMBL" id="FNMZ01000003">
    <property type="protein sequence ID" value="SDX12334.1"/>
    <property type="molecule type" value="Genomic_DNA"/>
</dbReference>
<accession>A0A1H2Z634</accession>
<sequence length="173" mass="18819">MSAVRPPRPRREPAHVVEARRDAALEALVATVPFAGVLGIHFDRLGDELTARLAFDEKLIGNPVLPALHGGATGAFLEITAQIGLAWTLVWARMEQGGEPAAAIGRGEFPPLPKTIDFTLDYLRSAGPRDAYARAEIRRAGRRYASVAVEAWQEERARPFLSAVGHFLMPSEA</sequence>
<dbReference type="SUPFAM" id="SSF54637">
    <property type="entry name" value="Thioesterase/thiol ester dehydrase-isomerase"/>
    <property type="match status" value="1"/>
</dbReference>
<gene>
    <name evidence="2" type="ORF">SAMN05444336_103367</name>
</gene>
<dbReference type="InterPro" id="IPR029069">
    <property type="entry name" value="HotDog_dom_sf"/>
</dbReference>
<evidence type="ECO:0000313" key="3">
    <source>
        <dbReference type="Proteomes" id="UP000199118"/>
    </source>
</evidence>
<keyword evidence="3" id="KW-1185">Reference proteome</keyword>
<protein>
    <submittedName>
        <fullName evidence="2">Acyl-coenzyme A thioesterase PaaI, contains HGG motif</fullName>
    </submittedName>
</protein>
<dbReference type="STRING" id="356660.SAMN05444336_103367"/>
<dbReference type="OrthoDB" id="9813158at2"/>
<feature type="domain" description="Acyl-CoA thioesterase-like N-terminal HotDog" evidence="1">
    <location>
        <begin position="108"/>
        <end position="165"/>
    </location>
</feature>
<name>A0A1H2Z634_9RHOB</name>
<dbReference type="AlphaFoldDB" id="A0A1H2Z634"/>
<dbReference type="Proteomes" id="UP000199118">
    <property type="component" value="Unassembled WGS sequence"/>
</dbReference>
<proteinExistence type="predicted"/>
<organism evidence="2 3">
    <name type="scientific">Albimonas donghaensis</name>
    <dbReference type="NCBI Taxonomy" id="356660"/>
    <lineage>
        <taxon>Bacteria</taxon>
        <taxon>Pseudomonadati</taxon>
        <taxon>Pseudomonadota</taxon>
        <taxon>Alphaproteobacteria</taxon>
        <taxon>Rhodobacterales</taxon>
        <taxon>Paracoccaceae</taxon>
        <taxon>Albimonas</taxon>
    </lineage>
</organism>
<reference evidence="2 3" key="1">
    <citation type="submission" date="2016-10" db="EMBL/GenBank/DDBJ databases">
        <authorList>
            <person name="de Groot N.N."/>
        </authorList>
    </citation>
    <scope>NUCLEOTIDE SEQUENCE [LARGE SCALE GENOMIC DNA]</scope>
    <source>
        <strain evidence="2 3">DSM 17890</strain>
    </source>
</reference>
<dbReference type="RefSeq" id="WP_092681749.1">
    <property type="nucleotide sequence ID" value="NZ_FNMZ01000003.1"/>
</dbReference>
<evidence type="ECO:0000259" key="1">
    <source>
        <dbReference type="Pfam" id="PF13622"/>
    </source>
</evidence>
<dbReference type="CDD" id="cd03443">
    <property type="entry name" value="PaaI_thioesterase"/>
    <property type="match status" value="1"/>
</dbReference>
<evidence type="ECO:0000313" key="2">
    <source>
        <dbReference type="EMBL" id="SDX12334.1"/>
    </source>
</evidence>
<dbReference type="Gene3D" id="3.10.129.10">
    <property type="entry name" value="Hotdog Thioesterase"/>
    <property type="match status" value="1"/>
</dbReference>
<dbReference type="Pfam" id="PF13622">
    <property type="entry name" value="4HBT_3"/>
    <property type="match status" value="1"/>
</dbReference>